<dbReference type="InterPro" id="IPR039426">
    <property type="entry name" value="TonB-dep_rcpt-like"/>
</dbReference>
<evidence type="ECO:0000256" key="4">
    <source>
        <dbReference type="ARBA" id="ARBA00022692"/>
    </source>
</evidence>
<evidence type="ECO:0000256" key="9">
    <source>
        <dbReference type="ARBA" id="ARBA00023237"/>
    </source>
</evidence>
<keyword evidence="5 12" id="KW-0732">Signal</keyword>
<reference evidence="15 16" key="1">
    <citation type="submission" date="2020-02" db="EMBL/GenBank/DDBJ databases">
        <title>complete genome sequence of Rhodobacteraceae bacterium.</title>
        <authorList>
            <person name="Park J."/>
            <person name="Kim Y.-S."/>
            <person name="Kim K.-H."/>
        </authorList>
    </citation>
    <scope>NUCLEOTIDE SEQUENCE [LARGE SCALE GENOMIC DNA]</scope>
    <source>
        <strain evidence="15 16">RR4-56</strain>
    </source>
</reference>
<dbReference type="Proteomes" id="UP000503336">
    <property type="component" value="Chromosome"/>
</dbReference>
<evidence type="ECO:0000313" key="16">
    <source>
        <dbReference type="Proteomes" id="UP000503336"/>
    </source>
</evidence>
<dbReference type="InterPro" id="IPR012910">
    <property type="entry name" value="Plug_dom"/>
</dbReference>
<name>A0A7L5BZZ4_9RHOB</name>
<proteinExistence type="inferred from homology"/>
<dbReference type="CDD" id="cd01347">
    <property type="entry name" value="ligand_gated_channel"/>
    <property type="match status" value="1"/>
</dbReference>
<dbReference type="EMBL" id="CP049056">
    <property type="protein sequence ID" value="QIE57051.1"/>
    <property type="molecule type" value="Genomic_DNA"/>
</dbReference>
<keyword evidence="9 10" id="KW-0998">Cell outer membrane</keyword>
<dbReference type="PROSITE" id="PS52016">
    <property type="entry name" value="TONB_DEPENDENT_REC_3"/>
    <property type="match status" value="1"/>
</dbReference>
<protein>
    <submittedName>
        <fullName evidence="15">TonB-dependent receptor</fullName>
    </submittedName>
</protein>
<dbReference type="SUPFAM" id="SSF56935">
    <property type="entry name" value="Porins"/>
    <property type="match status" value="1"/>
</dbReference>
<keyword evidence="2 10" id="KW-0813">Transport</keyword>
<keyword evidence="8 10" id="KW-0472">Membrane</keyword>
<feature type="domain" description="TonB-dependent receptor plug" evidence="14">
    <location>
        <begin position="63"/>
        <end position="165"/>
    </location>
</feature>
<evidence type="ECO:0000256" key="1">
    <source>
        <dbReference type="ARBA" id="ARBA00004571"/>
    </source>
</evidence>
<organism evidence="15 16">
    <name type="scientific">Pikeienuella piscinae</name>
    <dbReference type="NCBI Taxonomy" id="2748098"/>
    <lineage>
        <taxon>Bacteria</taxon>
        <taxon>Pseudomonadati</taxon>
        <taxon>Pseudomonadota</taxon>
        <taxon>Alphaproteobacteria</taxon>
        <taxon>Rhodobacterales</taxon>
        <taxon>Paracoccaceae</taxon>
        <taxon>Pikeienuella</taxon>
    </lineage>
</organism>
<dbReference type="PANTHER" id="PTHR30069:SF53">
    <property type="entry name" value="COLICIN I RECEPTOR-RELATED"/>
    <property type="match status" value="1"/>
</dbReference>
<evidence type="ECO:0000256" key="11">
    <source>
        <dbReference type="RuleBase" id="RU003357"/>
    </source>
</evidence>
<evidence type="ECO:0000313" key="15">
    <source>
        <dbReference type="EMBL" id="QIE57051.1"/>
    </source>
</evidence>
<dbReference type="InterPro" id="IPR037066">
    <property type="entry name" value="Plug_dom_sf"/>
</dbReference>
<dbReference type="AlphaFoldDB" id="A0A7L5BZZ4"/>
<dbReference type="GO" id="GO:0009279">
    <property type="term" value="C:cell outer membrane"/>
    <property type="evidence" value="ECO:0007669"/>
    <property type="project" value="UniProtKB-SubCell"/>
</dbReference>
<comment type="subcellular location">
    <subcellularLocation>
        <location evidence="1 10">Cell outer membrane</location>
        <topology evidence="1 10">Multi-pass membrane protein</topology>
    </subcellularLocation>
</comment>
<comment type="similarity">
    <text evidence="10 11">Belongs to the TonB-dependent receptor family.</text>
</comment>
<evidence type="ECO:0000256" key="12">
    <source>
        <dbReference type="SAM" id="SignalP"/>
    </source>
</evidence>
<evidence type="ECO:0000256" key="10">
    <source>
        <dbReference type="PROSITE-ProRule" id="PRU01360"/>
    </source>
</evidence>
<evidence type="ECO:0000256" key="3">
    <source>
        <dbReference type="ARBA" id="ARBA00022452"/>
    </source>
</evidence>
<dbReference type="Gene3D" id="2.40.170.20">
    <property type="entry name" value="TonB-dependent receptor, beta-barrel domain"/>
    <property type="match status" value="1"/>
</dbReference>
<evidence type="ECO:0000256" key="2">
    <source>
        <dbReference type="ARBA" id="ARBA00022448"/>
    </source>
</evidence>
<evidence type="ECO:0000259" key="13">
    <source>
        <dbReference type="Pfam" id="PF00593"/>
    </source>
</evidence>
<keyword evidence="16" id="KW-1185">Reference proteome</keyword>
<keyword evidence="6" id="KW-0406">Ion transport</keyword>
<accession>A0A7L5BZZ4</accession>
<dbReference type="InterPro" id="IPR036942">
    <property type="entry name" value="Beta-barrel_TonB_sf"/>
</dbReference>
<keyword evidence="4 10" id="KW-0812">Transmembrane</keyword>
<keyword evidence="7 11" id="KW-0798">TonB box</keyword>
<keyword evidence="3 10" id="KW-1134">Transmembrane beta strand</keyword>
<dbReference type="RefSeq" id="WP_165101268.1">
    <property type="nucleotide sequence ID" value="NZ_CP049056.1"/>
</dbReference>
<dbReference type="GO" id="GO:0015889">
    <property type="term" value="P:cobalamin transport"/>
    <property type="evidence" value="ECO:0007669"/>
    <property type="project" value="TreeGrafter"/>
</dbReference>
<feature type="signal peptide" evidence="12">
    <location>
        <begin position="1"/>
        <end position="22"/>
    </location>
</feature>
<feature type="domain" description="TonB-dependent receptor-like beta-barrel" evidence="13">
    <location>
        <begin position="213"/>
        <end position="638"/>
    </location>
</feature>
<evidence type="ECO:0000259" key="14">
    <source>
        <dbReference type="Pfam" id="PF07715"/>
    </source>
</evidence>
<evidence type="ECO:0000256" key="7">
    <source>
        <dbReference type="ARBA" id="ARBA00023077"/>
    </source>
</evidence>
<dbReference type="GO" id="GO:0006811">
    <property type="term" value="P:monoatomic ion transport"/>
    <property type="evidence" value="ECO:0007669"/>
    <property type="project" value="UniProtKB-KW"/>
</dbReference>
<dbReference type="KEGG" id="hdh:G5B40_17360"/>
<sequence>MRSISILAIAIGAAASAKPLLAQSLVDGEQPAEPFLTEDPAVIELDEIVVSGGLTPAPAAALGRSVTVVTAEEIERQGVAYAVDALRSVPGVAVSRTGSSGGVTTVRIRGAESSHTQVFIDGIKVSSPDNLDYDFSGLLAADIERIEVLRGPQSALFGANAIGGVISITTKRARTPGVTAQGSAEGGSDGSWGGDVALRARGGMGGISLSVARRSTGGYDISDTPGGKDDGDDNLTLNLAGDLDLSDAFRLGGTFRYVDRSSDFDQFNFAAPDRAGLVTDADLEAKREEFYGSAFAEVDLFDGRLETRLSLGHIDYDDDQFANDVKTTATTARRSTARLQATVALDAATVATADHTLTGAFDYERETFRNTDPALVFDPTQLDKQKREQLSGALEYRGRFFDDFDLQLGLRHDRNDSFEDFTTWSASGTWRLPNGSTRLHGSVGTGAQNPSLIDQFGFFPGSFVGNPDLEPEQSFGWDIGVEQSFLDGRAVIDVTYFQDRLKDEISTVFDPVTFLSTSVNTPGKSRRRGVEVAASIQPVERLSLGLTYTYLDAEDPGGATEVRRPKHDIGLEASFLFPDERTRITLDVNHVAGLRDSDFTAPFVAGSQVKLDDYTLVGIAASYAVSEQVELTGRVSNLLDQNYQEIDGYDAAGLTGFIGLRARW</sequence>
<dbReference type="Pfam" id="PF00593">
    <property type="entry name" value="TonB_dep_Rec_b-barrel"/>
    <property type="match status" value="1"/>
</dbReference>
<dbReference type="InterPro" id="IPR000531">
    <property type="entry name" value="Beta-barrel_TonB"/>
</dbReference>
<keyword evidence="15" id="KW-0675">Receptor</keyword>
<dbReference type="PANTHER" id="PTHR30069">
    <property type="entry name" value="TONB-DEPENDENT OUTER MEMBRANE RECEPTOR"/>
    <property type="match status" value="1"/>
</dbReference>
<dbReference type="Gene3D" id="2.170.130.10">
    <property type="entry name" value="TonB-dependent receptor, plug domain"/>
    <property type="match status" value="1"/>
</dbReference>
<evidence type="ECO:0000256" key="6">
    <source>
        <dbReference type="ARBA" id="ARBA00023065"/>
    </source>
</evidence>
<feature type="chain" id="PRO_5029736504" evidence="12">
    <location>
        <begin position="23"/>
        <end position="664"/>
    </location>
</feature>
<evidence type="ECO:0000256" key="8">
    <source>
        <dbReference type="ARBA" id="ARBA00023136"/>
    </source>
</evidence>
<dbReference type="Pfam" id="PF07715">
    <property type="entry name" value="Plug"/>
    <property type="match status" value="1"/>
</dbReference>
<gene>
    <name evidence="15" type="ORF">G5B40_17360</name>
</gene>
<evidence type="ECO:0000256" key="5">
    <source>
        <dbReference type="ARBA" id="ARBA00022729"/>
    </source>
</evidence>